<dbReference type="Proteomes" id="UP001626550">
    <property type="component" value="Unassembled WGS sequence"/>
</dbReference>
<organism evidence="1 2">
    <name type="scientific">Cichlidogyrus casuarinus</name>
    <dbReference type="NCBI Taxonomy" id="1844966"/>
    <lineage>
        <taxon>Eukaryota</taxon>
        <taxon>Metazoa</taxon>
        <taxon>Spiralia</taxon>
        <taxon>Lophotrochozoa</taxon>
        <taxon>Platyhelminthes</taxon>
        <taxon>Monogenea</taxon>
        <taxon>Monopisthocotylea</taxon>
        <taxon>Dactylogyridea</taxon>
        <taxon>Ancyrocephalidae</taxon>
        <taxon>Cichlidogyrus</taxon>
    </lineage>
</organism>
<keyword evidence="2" id="KW-1185">Reference proteome</keyword>
<feature type="non-terminal residue" evidence="1">
    <location>
        <position position="105"/>
    </location>
</feature>
<evidence type="ECO:0000313" key="1">
    <source>
        <dbReference type="EMBL" id="KAL3309146.1"/>
    </source>
</evidence>
<evidence type="ECO:0000313" key="2">
    <source>
        <dbReference type="Proteomes" id="UP001626550"/>
    </source>
</evidence>
<sequence>MYLYSIAFAESGPIGALNPTLDYQSSVDGSCVTTTTTRAGTAKQPMPLHIVSRPGEKYGLHQTSTGAAQPSCLHPGTDGIHAPSRLQCPVVLSVARYKRCDIYEV</sequence>
<protein>
    <submittedName>
        <fullName evidence="1">Uncharacterized protein</fullName>
    </submittedName>
</protein>
<accession>A0ABD2PRS9</accession>
<dbReference type="EMBL" id="JBJKFK010004239">
    <property type="protein sequence ID" value="KAL3309146.1"/>
    <property type="molecule type" value="Genomic_DNA"/>
</dbReference>
<proteinExistence type="predicted"/>
<name>A0ABD2PRS9_9PLAT</name>
<comment type="caution">
    <text evidence="1">The sequence shown here is derived from an EMBL/GenBank/DDBJ whole genome shotgun (WGS) entry which is preliminary data.</text>
</comment>
<reference evidence="1 2" key="1">
    <citation type="submission" date="2024-11" db="EMBL/GenBank/DDBJ databases">
        <title>Adaptive evolution of stress response genes in parasites aligns with host niche diversity.</title>
        <authorList>
            <person name="Hahn C."/>
            <person name="Resl P."/>
        </authorList>
    </citation>
    <scope>NUCLEOTIDE SEQUENCE [LARGE SCALE GENOMIC DNA]</scope>
    <source>
        <strain evidence="1">EGGRZ-B1_66</strain>
        <tissue evidence="1">Body</tissue>
    </source>
</reference>
<gene>
    <name evidence="1" type="ORF">Ciccas_012307</name>
</gene>
<dbReference type="AlphaFoldDB" id="A0ABD2PRS9"/>